<feature type="compositionally biased region" description="Acidic residues" evidence="1">
    <location>
        <begin position="166"/>
        <end position="179"/>
    </location>
</feature>
<accession>A0A6N7PPP4</accession>
<dbReference type="AlphaFoldDB" id="A0A6N7PPP4"/>
<sequence length="179" mass="19178">MPTARRRLESKDIPQADSLENVRRIIDAVADGSKTKADVSDRTGINPRHVLYGLHTARVLGFLVEEEGGGFGVTEVGKALRNAAAGSGEEREEFRKSIQDSEIIGAIAPGILSDKPPAQDAITKQIVKLSGLSDSTAGRRAQTLISWRTQIMSQLGTGVVPSAQDEAAEVEEEEEQAQS</sequence>
<feature type="region of interest" description="Disordered" evidence="1">
    <location>
        <begin position="160"/>
        <end position="179"/>
    </location>
</feature>
<proteinExistence type="predicted"/>
<dbReference type="InterPro" id="IPR036388">
    <property type="entry name" value="WH-like_DNA-bd_sf"/>
</dbReference>
<dbReference type="Gene3D" id="1.10.10.10">
    <property type="entry name" value="Winged helix-like DNA-binding domain superfamily/Winged helix DNA-binding domain"/>
    <property type="match status" value="1"/>
</dbReference>
<dbReference type="InterPro" id="IPR036390">
    <property type="entry name" value="WH_DNA-bd_sf"/>
</dbReference>
<dbReference type="SUPFAM" id="SSF46785">
    <property type="entry name" value="Winged helix' DNA-binding domain"/>
    <property type="match status" value="1"/>
</dbReference>
<comment type="caution">
    <text evidence="2">The sequence shown here is derived from an EMBL/GenBank/DDBJ whole genome shotgun (WGS) entry which is preliminary data.</text>
</comment>
<gene>
    <name evidence="2" type="ORF">GF068_10320</name>
</gene>
<evidence type="ECO:0000313" key="2">
    <source>
        <dbReference type="EMBL" id="MRG92320.1"/>
    </source>
</evidence>
<evidence type="ECO:0000256" key="1">
    <source>
        <dbReference type="SAM" id="MobiDB-lite"/>
    </source>
</evidence>
<evidence type="ECO:0000313" key="3">
    <source>
        <dbReference type="Proteomes" id="UP000440224"/>
    </source>
</evidence>
<dbReference type="OrthoDB" id="5511798at2"/>
<protein>
    <submittedName>
        <fullName evidence="2">Uncharacterized protein</fullName>
    </submittedName>
</protein>
<keyword evidence="3" id="KW-1185">Reference proteome</keyword>
<dbReference type="Proteomes" id="UP000440224">
    <property type="component" value="Unassembled WGS sequence"/>
</dbReference>
<organism evidence="2 3">
    <name type="scientific">Polyangium spumosum</name>
    <dbReference type="NCBI Taxonomy" id="889282"/>
    <lineage>
        <taxon>Bacteria</taxon>
        <taxon>Pseudomonadati</taxon>
        <taxon>Myxococcota</taxon>
        <taxon>Polyangia</taxon>
        <taxon>Polyangiales</taxon>
        <taxon>Polyangiaceae</taxon>
        <taxon>Polyangium</taxon>
    </lineage>
</organism>
<dbReference type="RefSeq" id="WP_153819210.1">
    <property type="nucleotide sequence ID" value="NZ_WJIE01000003.1"/>
</dbReference>
<reference evidence="2 3" key="1">
    <citation type="submission" date="2019-10" db="EMBL/GenBank/DDBJ databases">
        <title>A soil myxobacterium in the family Polyangiaceae.</title>
        <authorList>
            <person name="Li Y."/>
            <person name="Wang J."/>
        </authorList>
    </citation>
    <scope>NUCLEOTIDE SEQUENCE [LARGE SCALE GENOMIC DNA]</scope>
    <source>
        <strain evidence="2 3">DSM 14734</strain>
    </source>
</reference>
<dbReference type="EMBL" id="WJIE01000003">
    <property type="protein sequence ID" value="MRG92320.1"/>
    <property type="molecule type" value="Genomic_DNA"/>
</dbReference>
<name>A0A6N7PPP4_9BACT</name>